<reference evidence="2 3" key="1">
    <citation type="journal article" date="2020" name="Cell">
        <title>Large-Scale Comparative Analyses of Tick Genomes Elucidate Their Genetic Diversity and Vector Capacities.</title>
        <authorList>
            <consortium name="Tick Genome and Microbiome Consortium (TIGMIC)"/>
            <person name="Jia N."/>
            <person name="Wang J."/>
            <person name="Shi W."/>
            <person name="Du L."/>
            <person name="Sun Y."/>
            <person name="Zhan W."/>
            <person name="Jiang J.F."/>
            <person name="Wang Q."/>
            <person name="Zhang B."/>
            <person name="Ji P."/>
            <person name="Bell-Sakyi L."/>
            <person name="Cui X.M."/>
            <person name="Yuan T.T."/>
            <person name="Jiang B.G."/>
            <person name="Yang W.F."/>
            <person name="Lam T.T."/>
            <person name="Chang Q.C."/>
            <person name="Ding S.J."/>
            <person name="Wang X.J."/>
            <person name="Zhu J.G."/>
            <person name="Ruan X.D."/>
            <person name="Zhao L."/>
            <person name="Wei J.T."/>
            <person name="Ye R.Z."/>
            <person name="Que T.C."/>
            <person name="Du C.H."/>
            <person name="Zhou Y.H."/>
            <person name="Cheng J.X."/>
            <person name="Dai P.F."/>
            <person name="Guo W.B."/>
            <person name="Han X.H."/>
            <person name="Huang E.J."/>
            <person name="Li L.F."/>
            <person name="Wei W."/>
            <person name="Gao Y.C."/>
            <person name="Liu J.Z."/>
            <person name="Shao H.Z."/>
            <person name="Wang X."/>
            <person name="Wang C.C."/>
            <person name="Yang T.C."/>
            <person name="Huo Q.B."/>
            <person name="Li W."/>
            <person name="Chen H.Y."/>
            <person name="Chen S.E."/>
            <person name="Zhou L.G."/>
            <person name="Ni X.B."/>
            <person name="Tian J.H."/>
            <person name="Sheng Y."/>
            <person name="Liu T."/>
            <person name="Pan Y.S."/>
            <person name="Xia L.Y."/>
            <person name="Li J."/>
            <person name="Zhao F."/>
            <person name="Cao W.C."/>
        </authorList>
    </citation>
    <scope>NUCLEOTIDE SEQUENCE [LARGE SCALE GENOMIC DNA]</scope>
    <source>
        <strain evidence="2">HaeL-2018</strain>
    </source>
</reference>
<sequence>MPGARNSRESARWSGQSRPWGTLRRNAHQSAEEDSRPDEPETRRPRLHRVTAGHGELAPPSQTRTGHGTALGPRWLATLGNDNFVVFLVSSVSPALQRYRACLLSALASTDPDSLLHWPCRRPNDGCTRRVTNSTEGARKRGDSGPRFSHATAIGVHVRS</sequence>
<organism evidence="2 3">
    <name type="scientific">Haemaphysalis longicornis</name>
    <name type="common">Bush tick</name>
    <dbReference type="NCBI Taxonomy" id="44386"/>
    <lineage>
        <taxon>Eukaryota</taxon>
        <taxon>Metazoa</taxon>
        <taxon>Ecdysozoa</taxon>
        <taxon>Arthropoda</taxon>
        <taxon>Chelicerata</taxon>
        <taxon>Arachnida</taxon>
        <taxon>Acari</taxon>
        <taxon>Parasitiformes</taxon>
        <taxon>Ixodida</taxon>
        <taxon>Ixodoidea</taxon>
        <taxon>Ixodidae</taxon>
        <taxon>Haemaphysalinae</taxon>
        <taxon>Haemaphysalis</taxon>
    </lineage>
</organism>
<evidence type="ECO:0000313" key="3">
    <source>
        <dbReference type="Proteomes" id="UP000821853"/>
    </source>
</evidence>
<gene>
    <name evidence="2" type="ORF">HPB48_017823</name>
</gene>
<evidence type="ECO:0000313" key="2">
    <source>
        <dbReference type="EMBL" id="KAH9372507.1"/>
    </source>
</evidence>
<feature type="region of interest" description="Disordered" evidence="1">
    <location>
        <begin position="1"/>
        <end position="70"/>
    </location>
</feature>
<proteinExistence type="predicted"/>
<feature type="compositionally biased region" description="Basic and acidic residues" evidence="1">
    <location>
        <begin position="30"/>
        <end position="44"/>
    </location>
</feature>
<comment type="caution">
    <text evidence="2">The sequence shown here is derived from an EMBL/GenBank/DDBJ whole genome shotgun (WGS) entry which is preliminary data.</text>
</comment>
<name>A0A9J6GBF1_HAELO</name>
<protein>
    <submittedName>
        <fullName evidence="2">Uncharacterized protein</fullName>
    </submittedName>
</protein>
<dbReference type="Proteomes" id="UP000821853">
    <property type="component" value="Chromosome 4"/>
</dbReference>
<feature type="compositionally biased region" description="Basic and acidic residues" evidence="1">
    <location>
        <begin position="1"/>
        <end position="11"/>
    </location>
</feature>
<evidence type="ECO:0000256" key="1">
    <source>
        <dbReference type="SAM" id="MobiDB-lite"/>
    </source>
</evidence>
<keyword evidence="3" id="KW-1185">Reference proteome</keyword>
<dbReference type="EMBL" id="JABSTR010000006">
    <property type="protein sequence ID" value="KAH9372507.1"/>
    <property type="molecule type" value="Genomic_DNA"/>
</dbReference>
<dbReference type="AlphaFoldDB" id="A0A9J6GBF1"/>
<accession>A0A9J6GBF1</accession>
<dbReference type="VEuPathDB" id="VectorBase:HLOH_048775"/>